<gene>
    <name evidence="1" type="ORF">ACFFII_04460</name>
</gene>
<dbReference type="EMBL" id="JBHLWE010000017">
    <property type="protein sequence ID" value="MFC0340013.1"/>
    <property type="molecule type" value="Genomic_DNA"/>
</dbReference>
<accession>A0ABV6I1A3</accession>
<proteinExistence type="predicted"/>
<dbReference type="InterPro" id="IPR029044">
    <property type="entry name" value="Nucleotide-diphossugar_trans"/>
</dbReference>
<dbReference type="SUPFAM" id="SSF53448">
    <property type="entry name" value="Nucleotide-diphospho-sugar transferases"/>
    <property type="match status" value="1"/>
</dbReference>
<name>A0ABV6I1A3_9RHOB</name>
<organism evidence="1 2">
    <name type="scientific">Paracoccus niistensis</name>
    <dbReference type="NCBI Taxonomy" id="632935"/>
    <lineage>
        <taxon>Bacteria</taxon>
        <taxon>Pseudomonadati</taxon>
        <taxon>Pseudomonadota</taxon>
        <taxon>Alphaproteobacteria</taxon>
        <taxon>Rhodobacterales</taxon>
        <taxon>Paracoccaceae</taxon>
        <taxon>Paracoccus</taxon>
    </lineage>
</organism>
<evidence type="ECO:0000313" key="2">
    <source>
        <dbReference type="Proteomes" id="UP001589799"/>
    </source>
</evidence>
<protein>
    <recommendedName>
        <fullName evidence="3">Glycosyltransferase family 2 protein</fullName>
    </recommendedName>
</protein>
<dbReference type="Proteomes" id="UP001589799">
    <property type="component" value="Unassembled WGS sequence"/>
</dbReference>
<evidence type="ECO:0008006" key="3">
    <source>
        <dbReference type="Google" id="ProtNLM"/>
    </source>
</evidence>
<keyword evidence="2" id="KW-1185">Reference proteome</keyword>
<comment type="caution">
    <text evidence="1">The sequence shown here is derived from an EMBL/GenBank/DDBJ whole genome shotgun (WGS) entry which is preliminary data.</text>
</comment>
<reference evidence="1 2" key="1">
    <citation type="submission" date="2024-09" db="EMBL/GenBank/DDBJ databases">
        <authorList>
            <person name="Sun Q."/>
            <person name="Mori K."/>
        </authorList>
    </citation>
    <scope>NUCLEOTIDE SEQUENCE [LARGE SCALE GENOMIC DNA]</scope>
    <source>
        <strain evidence="1 2">KCTC 22789</strain>
    </source>
</reference>
<evidence type="ECO:0000313" key="1">
    <source>
        <dbReference type="EMBL" id="MFC0340013.1"/>
    </source>
</evidence>
<dbReference type="RefSeq" id="WP_377697689.1">
    <property type="nucleotide sequence ID" value="NZ_JBHLWE010000017.1"/>
</dbReference>
<sequence length="257" mass="27902">MPDSRIARPDGAPKGLVRAHLATFPARAGIFRRVVDAILPQVDRLVIVFNEMDEAPADLEADPRIEAITTDRDTKDLGRFFTRPRPDDIVFLIDDDIAYPADYVARSIERADAIGWAGNVFGYAASDFRHGAEGERGWRRIRPDAALPQPLGVRMLGTGTALARGDAIPTISEMAPYLGHADVGFALLNHRAGRRAWSLPREGRWLADALPEDLASSRLSLTFRAQPSLPVVAAINEIIGADRDHPGQAAGAAEDVA</sequence>